<dbReference type="Proteomes" id="UP000308768">
    <property type="component" value="Unassembled WGS sequence"/>
</dbReference>
<evidence type="ECO:0000313" key="2">
    <source>
        <dbReference type="EMBL" id="TKA62024.1"/>
    </source>
</evidence>
<evidence type="ECO:0000256" key="1">
    <source>
        <dbReference type="SAM" id="Coils"/>
    </source>
</evidence>
<keyword evidence="3" id="KW-1185">Reference proteome</keyword>
<evidence type="ECO:0000313" key="3">
    <source>
        <dbReference type="Proteomes" id="UP000308768"/>
    </source>
</evidence>
<protein>
    <submittedName>
        <fullName evidence="2">Uncharacterized protein</fullName>
    </submittedName>
</protein>
<organism evidence="2 3">
    <name type="scientific">Cryomyces minteri</name>
    <dbReference type="NCBI Taxonomy" id="331657"/>
    <lineage>
        <taxon>Eukaryota</taxon>
        <taxon>Fungi</taxon>
        <taxon>Dikarya</taxon>
        <taxon>Ascomycota</taxon>
        <taxon>Pezizomycotina</taxon>
        <taxon>Dothideomycetes</taxon>
        <taxon>Dothideomycetes incertae sedis</taxon>
        <taxon>Cryomyces</taxon>
    </lineage>
</organism>
<feature type="coiled-coil region" evidence="1">
    <location>
        <begin position="55"/>
        <end position="82"/>
    </location>
</feature>
<proteinExistence type="predicted"/>
<accession>A0A4U0WGI9</accession>
<reference evidence="2 3" key="1">
    <citation type="submission" date="2017-03" db="EMBL/GenBank/DDBJ databases">
        <title>Genomes of endolithic fungi from Antarctica.</title>
        <authorList>
            <person name="Coleine C."/>
            <person name="Masonjones S."/>
            <person name="Stajich J.E."/>
        </authorList>
    </citation>
    <scope>NUCLEOTIDE SEQUENCE [LARGE SCALE GENOMIC DNA]</scope>
    <source>
        <strain evidence="2 3">CCFEE 5187</strain>
    </source>
</reference>
<dbReference type="AlphaFoldDB" id="A0A4U0WGI9"/>
<gene>
    <name evidence="2" type="ORF">B0A49_11839</name>
</gene>
<name>A0A4U0WGI9_9PEZI</name>
<comment type="caution">
    <text evidence="2">The sequence shown here is derived from an EMBL/GenBank/DDBJ whole genome shotgun (WGS) entry which is preliminary data.</text>
</comment>
<keyword evidence="1" id="KW-0175">Coiled coil</keyword>
<sequence>MAVLAVLRAPGRRYQTGIQLLSPVVKVRSCPLAEKGTKQVGEDGDYGPIQQSYELRKLRLENQRLKEENGRLKEELQDLQQAFHGEKGSDSSLLRLRNSGGSKIAARQSNVRQRKFRGQDPADSLYFGSPGLANIIQDVRISPVSLVVG</sequence>
<dbReference type="STRING" id="331657.A0A4U0WGI9"/>
<dbReference type="EMBL" id="NAJN01001636">
    <property type="protein sequence ID" value="TKA62024.1"/>
    <property type="molecule type" value="Genomic_DNA"/>
</dbReference>
<dbReference type="OrthoDB" id="10261408at2759"/>
<feature type="non-terminal residue" evidence="2">
    <location>
        <position position="149"/>
    </location>
</feature>